<dbReference type="Proteomes" id="UP000229972">
    <property type="component" value="Unassembled WGS sequence"/>
</dbReference>
<comment type="caution">
    <text evidence="2">The sequence shown here is derived from an EMBL/GenBank/DDBJ whole genome shotgun (WGS) entry which is preliminary data.</text>
</comment>
<gene>
    <name evidence="2" type="ORF">COT93_02990</name>
</gene>
<evidence type="ECO:0008006" key="4">
    <source>
        <dbReference type="Google" id="ProtNLM"/>
    </source>
</evidence>
<evidence type="ECO:0000313" key="2">
    <source>
        <dbReference type="EMBL" id="PIR95287.1"/>
    </source>
</evidence>
<dbReference type="InterPro" id="IPR047698">
    <property type="entry name" value="ArsF-like"/>
</dbReference>
<feature type="transmembrane region" description="Helical" evidence="1">
    <location>
        <begin position="6"/>
        <end position="25"/>
    </location>
</feature>
<organism evidence="2 3">
    <name type="scientific">Candidatus Falkowbacteria bacterium CG10_big_fil_rev_8_21_14_0_10_37_18</name>
    <dbReference type="NCBI Taxonomy" id="1974562"/>
    <lineage>
        <taxon>Bacteria</taxon>
        <taxon>Candidatus Falkowiibacteriota</taxon>
    </lineage>
</organism>
<dbReference type="NCBIfam" id="NF040494">
    <property type="entry name" value="nitrored_ArsF"/>
    <property type="match status" value="1"/>
</dbReference>
<reference evidence="3" key="1">
    <citation type="submission" date="2017-09" db="EMBL/GenBank/DDBJ databases">
        <title>Depth-based differentiation of microbial function through sediment-hosted aquifers and enrichment of novel symbionts in the deep terrestrial subsurface.</title>
        <authorList>
            <person name="Probst A.J."/>
            <person name="Ladd B."/>
            <person name="Jarett J.K."/>
            <person name="Geller-Mcgrath D.E."/>
            <person name="Sieber C.M.K."/>
            <person name="Emerson J.B."/>
            <person name="Anantharaman K."/>
            <person name="Thomas B.C."/>
            <person name="Malmstrom R."/>
            <person name="Stieglmeier M."/>
            <person name="Klingl A."/>
            <person name="Woyke T."/>
            <person name="Ryan C.M."/>
            <person name="Banfield J.F."/>
        </authorList>
    </citation>
    <scope>NUCLEOTIDE SEQUENCE [LARGE SCALE GENOMIC DNA]</scope>
</reference>
<proteinExistence type="predicted"/>
<sequence length="156" mass="17323">MSKKVVIIELVAFVSIAALLIIFGASNNQNTGAKIGDNVIRTEVAKADKVQIFTFHATQRCTTCIAIGKLSGETIEEYYQEELKSGKIEVREINIDLPENKELAEKFQASGSSLKINAIYDGQDHISEDTAVWRLTSNPDQFKSYLKNKIDNLLGK</sequence>
<accession>A0A2H0V858</accession>
<evidence type="ECO:0000313" key="3">
    <source>
        <dbReference type="Proteomes" id="UP000229972"/>
    </source>
</evidence>
<dbReference type="AlphaFoldDB" id="A0A2H0V858"/>
<evidence type="ECO:0000256" key="1">
    <source>
        <dbReference type="SAM" id="Phobius"/>
    </source>
</evidence>
<keyword evidence="1" id="KW-0472">Membrane</keyword>
<dbReference type="Gene3D" id="3.40.30.10">
    <property type="entry name" value="Glutaredoxin"/>
    <property type="match status" value="1"/>
</dbReference>
<keyword evidence="1" id="KW-0812">Transmembrane</keyword>
<keyword evidence="1" id="KW-1133">Transmembrane helix</keyword>
<protein>
    <recommendedName>
        <fullName evidence="4">Thioredoxin domain-containing protein</fullName>
    </recommendedName>
</protein>
<dbReference type="EMBL" id="PFAL01000029">
    <property type="protein sequence ID" value="PIR95287.1"/>
    <property type="molecule type" value="Genomic_DNA"/>
</dbReference>
<name>A0A2H0V858_9BACT</name>